<dbReference type="Proteomes" id="UP000198406">
    <property type="component" value="Unassembled WGS sequence"/>
</dbReference>
<feature type="chain" id="PRO_5012599820" evidence="1">
    <location>
        <begin position="19"/>
        <end position="280"/>
    </location>
</feature>
<evidence type="ECO:0000313" key="2">
    <source>
        <dbReference type="EMBL" id="GAX18123.1"/>
    </source>
</evidence>
<name>A0A1Z5JVQ0_FISSO</name>
<reference evidence="2 3" key="1">
    <citation type="journal article" date="2015" name="Plant Cell">
        <title>Oil accumulation by the oleaginous diatom Fistulifera solaris as revealed by the genome and transcriptome.</title>
        <authorList>
            <person name="Tanaka T."/>
            <person name="Maeda Y."/>
            <person name="Veluchamy A."/>
            <person name="Tanaka M."/>
            <person name="Abida H."/>
            <person name="Marechal E."/>
            <person name="Bowler C."/>
            <person name="Muto M."/>
            <person name="Sunaga Y."/>
            <person name="Tanaka M."/>
            <person name="Yoshino T."/>
            <person name="Taniguchi T."/>
            <person name="Fukuda Y."/>
            <person name="Nemoto M."/>
            <person name="Matsumoto M."/>
            <person name="Wong P.S."/>
            <person name="Aburatani S."/>
            <person name="Fujibuchi W."/>
        </authorList>
    </citation>
    <scope>NUCLEOTIDE SEQUENCE [LARGE SCALE GENOMIC DNA]</scope>
    <source>
        <strain evidence="2 3">JPCC DA0580</strain>
    </source>
</reference>
<dbReference type="InParanoid" id="A0A1Z5JVQ0"/>
<sequence length="280" mass="31293">MRFLITAFFLSAAVVSSAKTKRESSATSPMDDLEKALQSGKTSLLLHNDKTSHLESVLQSSLKLADDSTSLSTTIGRRDELIKKVENTVRQLNMRQLLNLSKNLTELLNAETTRRRVDNSVAGMVDSISMEFLEEVFDAETVLAASESQLDEWVEKLLSDEISNLSKLEVAVVNGKSCVSVEQGAREVQQAIVDFMHDKIGLKDHAQGSTIVYEMTSSSYEPPATENELLGSWKWRRLIPEDWEPLLPRGWQSWRAPAGLFLADKDLLPFGFRTPYACPL</sequence>
<comment type="caution">
    <text evidence="2">The sequence shown here is derived from an EMBL/GenBank/DDBJ whole genome shotgun (WGS) entry which is preliminary data.</text>
</comment>
<organism evidence="2 3">
    <name type="scientific">Fistulifera solaris</name>
    <name type="common">Oleaginous diatom</name>
    <dbReference type="NCBI Taxonomy" id="1519565"/>
    <lineage>
        <taxon>Eukaryota</taxon>
        <taxon>Sar</taxon>
        <taxon>Stramenopiles</taxon>
        <taxon>Ochrophyta</taxon>
        <taxon>Bacillariophyta</taxon>
        <taxon>Bacillariophyceae</taxon>
        <taxon>Bacillariophycidae</taxon>
        <taxon>Naviculales</taxon>
        <taxon>Naviculaceae</taxon>
        <taxon>Fistulifera</taxon>
    </lineage>
</organism>
<keyword evidence="1" id="KW-0732">Signal</keyword>
<protein>
    <submittedName>
        <fullName evidence="2">Uncharacterized protein</fullName>
    </submittedName>
</protein>
<evidence type="ECO:0000256" key="1">
    <source>
        <dbReference type="SAM" id="SignalP"/>
    </source>
</evidence>
<dbReference type="OrthoDB" id="342281at2759"/>
<gene>
    <name evidence="2" type="ORF">FisN_25Hu104</name>
</gene>
<keyword evidence="3" id="KW-1185">Reference proteome</keyword>
<proteinExistence type="predicted"/>
<accession>A0A1Z5JVQ0</accession>
<evidence type="ECO:0000313" key="3">
    <source>
        <dbReference type="Proteomes" id="UP000198406"/>
    </source>
</evidence>
<dbReference type="AlphaFoldDB" id="A0A1Z5JVQ0"/>
<dbReference type="EMBL" id="BDSP01000124">
    <property type="protein sequence ID" value="GAX18123.1"/>
    <property type="molecule type" value="Genomic_DNA"/>
</dbReference>
<feature type="signal peptide" evidence="1">
    <location>
        <begin position="1"/>
        <end position="18"/>
    </location>
</feature>